<organism evidence="3 4">
    <name type="scientific">Mesorhabditis belari</name>
    <dbReference type="NCBI Taxonomy" id="2138241"/>
    <lineage>
        <taxon>Eukaryota</taxon>
        <taxon>Metazoa</taxon>
        <taxon>Ecdysozoa</taxon>
        <taxon>Nematoda</taxon>
        <taxon>Chromadorea</taxon>
        <taxon>Rhabditida</taxon>
        <taxon>Rhabditina</taxon>
        <taxon>Rhabditomorpha</taxon>
        <taxon>Rhabditoidea</taxon>
        <taxon>Rhabditidae</taxon>
        <taxon>Mesorhabditinae</taxon>
        <taxon>Mesorhabditis</taxon>
    </lineage>
</organism>
<dbReference type="InterPro" id="IPR001254">
    <property type="entry name" value="Trypsin_dom"/>
</dbReference>
<dbReference type="InterPro" id="IPR051333">
    <property type="entry name" value="CLIP_Serine_Protease"/>
</dbReference>
<dbReference type="PANTHER" id="PTHR24260">
    <property type="match status" value="1"/>
</dbReference>
<dbReference type="InterPro" id="IPR001314">
    <property type="entry name" value="Peptidase_S1A"/>
</dbReference>
<dbReference type="Pfam" id="PF00089">
    <property type="entry name" value="Trypsin"/>
    <property type="match status" value="1"/>
</dbReference>
<dbReference type="InterPro" id="IPR009003">
    <property type="entry name" value="Peptidase_S1_PA"/>
</dbReference>
<sequence>MPTTAPISLILLLITQISTAFRPHFIGPPFRNHLSIDDNFHLASICGYQNQYSLEKEFPWAISLFKFKPNFPLELSRNQLGGSIISPFHILTVAHGFLVFKGQELTPCIIDRYRTIDELQQRFVAYGGKCIRGWDKADWLPNDQRCMRPDVTYNKIRSVMIDEDFAQNHCMKGHDWAIIELEKPIVWNNHTKPICLPNRNLYLDQILSVSGWGRASAFVDGNPYIRETPMYLNRECSRPWSDTLPNDAEDYLCANSVDMRNYTAPRTCHGDSGSGMEQRDQNGRAELVALTSFGTKGCPSNMLARFTKIANYLPHICTITGVCYRNF</sequence>
<dbReference type="WBParaSite" id="MBELARI_LOCUS20670">
    <property type="protein sequence ID" value="MBELARI_LOCUS20670"/>
    <property type="gene ID" value="MBELARI_LOCUS20670"/>
</dbReference>
<dbReference type="Gene3D" id="2.40.10.10">
    <property type="entry name" value="Trypsin-like serine proteases"/>
    <property type="match status" value="1"/>
</dbReference>
<dbReference type="Proteomes" id="UP000887575">
    <property type="component" value="Unassembled WGS sequence"/>
</dbReference>
<dbReference type="PANTHER" id="PTHR24260:SF106">
    <property type="entry name" value="PEPTIDASE S1 DOMAIN-CONTAINING PROTEIN"/>
    <property type="match status" value="1"/>
</dbReference>
<dbReference type="SUPFAM" id="SSF50494">
    <property type="entry name" value="Trypsin-like serine proteases"/>
    <property type="match status" value="1"/>
</dbReference>
<feature type="chain" id="PRO_5041994118" evidence="1">
    <location>
        <begin position="21"/>
        <end position="327"/>
    </location>
</feature>
<feature type="signal peptide" evidence="1">
    <location>
        <begin position="1"/>
        <end position="20"/>
    </location>
</feature>
<evidence type="ECO:0000259" key="2">
    <source>
        <dbReference type="PROSITE" id="PS50240"/>
    </source>
</evidence>
<dbReference type="AlphaFoldDB" id="A0AAF3F2H6"/>
<dbReference type="InterPro" id="IPR043504">
    <property type="entry name" value="Peptidase_S1_PA_chymotrypsin"/>
</dbReference>
<name>A0AAF3F2H6_9BILA</name>
<dbReference type="PRINTS" id="PR00722">
    <property type="entry name" value="CHYMOTRYPSIN"/>
</dbReference>
<evidence type="ECO:0000256" key="1">
    <source>
        <dbReference type="SAM" id="SignalP"/>
    </source>
</evidence>
<evidence type="ECO:0000313" key="3">
    <source>
        <dbReference type="Proteomes" id="UP000887575"/>
    </source>
</evidence>
<keyword evidence="1" id="KW-0732">Signal</keyword>
<reference evidence="4" key="1">
    <citation type="submission" date="2024-02" db="UniProtKB">
        <authorList>
            <consortium name="WormBaseParasite"/>
        </authorList>
    </citation>
    <scope>IDENTIFICATION</scope>
</reference>
<protein>
    <submittedName>
        <fullName evidence="4">Peptidase S1 domain-containing protein</fullName>
    </submittedName>
</protein>
<dbReference type="GO" id="GO:0006508">
    <property type="term" value="P:proteolysis"/>
    <property type="evidence" value="ECO:0007669"/>
    <property type="project" value="InterPro"/>
</dbReference>
<accession>A0AAF3F2H6</accession>
<proteinExistence type="predicted"/>
<dbReference type="SMART" id="SM00020">
    <property type="entry name" value="Tryp_SPc"/>
    <property type="match status" value="1"/>
</dbReference>
<evidence type="ECO:0000313" key="4">
    <source>
        <dbReference type="WBParaSite" id="MBELARI_LOCUS20670"/>
    </source>
</evidence>
<dbReference type="GO" id="GO:0004252">
    <property type="term" value="F:serine-type endopeptidase activity"/>
    <property type="evidence" value="ECO:0007669"/>
    <property type="project" value="InterPro"/>
</dbReference>
<dbReference type="PROSITE" id="PS50240">
    <property type="entry name" value="TRYPSIN_DOM"/>
    <property type="match status" value="1"/>
</dbReference>
<keyword evidence="3" id="KW-1185">Reference proteome</keyword>
<feature type="domain" description="Peptidase S1" evidence="2">
    <location>
        <begin position="45"/>
        <end position="321"/>
    </location>
</feature>